<sequence>MKIKFLLLSLSVIFNVISCNGQDKKDVQLPSEKVIPSSITDNFSKSENLYFNPEEKQIFSTALNENLGKFTVYYLPVSKVDINYFENFENENNIITLYDEVNSLSYFSTADVKKINEILKNKIKSENNFKLVGTYIPKKYITVENRDEYHIDFPYSQKYYKKENGKWIFLFEKKIIKQEDDSIFNSKKYINSLVSNKKDIKNSKTQYQIDGRWMINCENGVGSLTIEGKNASLILLYNQVYIDMTELKRFDFENGISYKLKEIPEDIGNIGRNLNWKEYINDEPIAYIKMIDDKTYHFYWYGFYNKKTKKREFKENSFQQETNNEEVILKKCE</sequence>
<dbReference type="EMBL" id="FUZE01000002">
    <property type="protein sequence ID" value="SKB49150.1"/>
    <property type="molecule type" value="Genomic_DNA"/>
</dbReference>
<dbReference type="AlphaFoldDB" id="A0AAX2IKQ6"/>
<gene>
    <name evidence="2" type="ORF">NCTC11212_01620</name>
    <name evidence="1" type="ORF">SAMN05421800_102215</name>
</gene>
<proteinExistence type="predicted"/>
<accession>A0AAX2IKQ6</accession>
<evidence type="ECO:0008006" key="5">
    <source>
        <dbReference type="Google" id="ProtNLM"/>
    </source>
</evidence>
<dbReference type="EMBL" id="UAVR01000008">
    <property type="protein sequence ID" value="SQA89058.1"/>
    <property type="molecule type" value="Genomic_DNA"/>
</dbReference>
<organism evidence="2 4">
    <name type="scientific">Chryseobacterium balustinum</name>
    <dbReference type="NCBI Taxonomy" id="246"/>
    <lineage>
        <taxon>Bacteria</taxon>
        <taxon>Pseudomonadati</taxon>
        <taxon>Bacteroidota</taxon>
        <taxon>Flavobacteriia</taxon>
        <taxon>Flavobacteriales</taxon>
        <taxon>Weeksellaceae</taxon>
        <taxon>Chryseobacterium group</taxon>
        <taxon>Chryseobacterium</taxon>
    </lineage>
</organism>
<evidence type="ECO:0000313" key="4">
    <source>
        <dbReference type="Proteomes" id="UP000251937"/>
    </source>
</evidence>
<dbReference type="Proteomes" id="UP000190669">
    <property type="component" value="Unassembled WGS sequence"/>
</dbReference>
<keyword evidence="3" id="KW-1185">Reference proteome</keyword>
<evidence type="ECO:0000313" key="3">
    <source>
        <dbReference type="Proteomes" id="UP000190669"/>
    </source>
</evidence>
<comment type="caution">
    <text evidence="2">The sequence shown here is derived from an EMBL/GenBank/DDBJ whole genome shotgun (WGS) entry which is preliminary data.</text>
</comment>
<dbReference type="RefSeq" id="WP_079464143.1">
    <property type="nucleotide sequence ID" value="NZ_CP033934.1"/>
</dbReference>
<dbReference type="Proteomes" id="UP000251937">
    <property type="component" value="Unassembled WGS sequence"/>
</dbReference>
<protein>
    <recommendedName>
        <fullName evidence="5">Lipoprotein</fullName>
    </recommendedName>
</protein>
<name>A0AAX2IKQ6_9FLAO</name>
<reference evidence="2 4" key="2">
    <citation type="submission" date="2018-06" db="EMBL/GenBank/DDBJ databases">
        <authorList>
            <consortium name="Pathogen Informatics"/>
            <person name="Doyle S."/>
        </authorList>
    </citation>
    <scope>NUCLEOTIDE SEQUENCE [LARGE SCALE GENOMIC DNA]</scope>
    <source>
        <strain evidence="2 4">NCTC11212</strain>
    </source>
</reference>
<evidence type="ECO:0000313" key="2">
    <source>
        <dbReference type="EMBL" id="SQA89058.1"/>
    </source>
</evidence>
<dbReference type="KEGG" id="cbp:EB354_15385"/>
<reference evidence="1 3" key="1">
    <citation type="submission" date="2017-02" db="EMBL/GenBank/DDBJ databases">
        <authorList>
            <person name="Varghese N."/>
            <person name="Submissions S."/>
        </authorList>
    </citation>
    <scope>NUCLEOTIDE SEQUENCE [LARGE SCALE GENOMIC DNA]</scope>
    <source>
        <strain evidence="1 3">DSM 16775</strain>
    </source>
</reference>
<evidence type="ECO:0000313" key="1">
    <source>
        <dbReference type="EMBL" id="SKB49150.1"/>
    </source>
</evidence>